<reference evidence="2" key="1">
    <citation type="journal article" date="2023" name="Mol. Phylogenet. Evol.">
        <title>Genome-scale phylogeny and comparative genomics of the fungal order Sordariales.</title>
        <authorList>
            <person name="Hensen N."/>
            <person name="Bonometti L."/>
            <person name="Westerberg I."/>
            <person name="Brannstrom I.O."/>
            <person name="Guillou S."/>
            <person name="Cros-Aarteil S."/>
            <person name="Calhoun S."/>
            <person name="Haridas S."/>
            <person name="Kuo A."/>
            <person name="Mondo S."/>
            <person name="Pangilinan J."/>
            <person name="Riley R."/>
            <person name="LaButti K."/>
            <person name="Andreopoulos B."/>
            <person name="Lipzen A."/>
            <person name="Chen C."/>
            <person name="Yan M."/>
            <person name="Daum C."/>
            <person name="Ng V."/>
            <person name="Clum A."/>
            <person name="Steindorff A."/>
            <person name="Ohm R.A."/>
            <person name="Martin F."/>
            <person name="Silar P."/>
            <person name="Natvig D.O."/>
            <person name="Lalanne C."/>
            <person name="Gautier V."/>
            <person name="Ament-Velasquez S.L."/>
            <person name="Kruys A."/>
            <person name="Hutchinson M.I."/>
            <person name="Powell A.J."/>
            <person name="Barry K."/>
            <person name="Miller A.N."/>
            <person name="Grigoriev I.V."/>
            <person name="Debuchy R."/>
            <person name="Gladieux P."/>
            <person name="Hiltunen Thoren M."/>
            <person name="Johannesson H."/>
        </authorList>
    </citation>
    <scope>NUCLEOTIDE SEQUENCE</scope>
    <source>
        <strain evidence="2">CBS 123565</strain>
    </source>
</reference>
<gene>
    <name evidence="2" type="ORF">BT67DRAFT_491732</name>
</gene>
<evidence type="ECO:0008006" key="4">
    <source>
        <dbReference type="Google" id="ProtNLM"/>
    </source>
</evidence>
<feature type="compositionally biased region" description="Basic residues" evidence="1">
    <location>
        <begin position="211"/>
        <end position="231"/>
    </location>
</feature>
<accession>A0AAN6UNL2</accession>
<feature type="region of interest" description="Disordered" evidence="1">
    <location>
        <begin position="187"/>
        <end position="240"/>
    </location>
</feature>
<comment type="caution">
    <text evidence="2">The sequence shown here is derived from an EMBL/GenBank/DDBJ whole genome shotgun (WGS) entry which is preliminary data.</text>
</comment>
<feature type="region of interest" description="Disordered" evidence="1">
    <location>
        <begin position="258"/>
        <end position="299"/>
    </location>
</feature>
<feature type="compositionally biased region" description="Basic and acidic residues" evidence="1">
    <location>
        <begin position="262"/>
        <end position="271"/>
    </location>
</feature>
<evidence type="ECO:0000313" key="2">
    <source>
        <dbReference type="EMBL" id="KAK4136213.1"/>
    </source>
</evidence>
<proteinExistence type="predicted"/>
<protein>
    <recommendedName>
        <fullName evidence="4">Aminoglycoside phosphotransferase domain-containing protein</fullName>
    </recommendedName>
</protein>
<dbReference type="AlphaFoldDB" id="A0AAN6UNL2"/>
<feature type="region of interest" description="Disordered" evidence="1">
    <location>
        <begin position="412"/>
        <end position="447"/>
    </location>
</feature>
<name>A0AAN6UNL2_9PEZI</name>
<organism evidence="2 3">
    <name type="scientific">Trichocladium antarcticum</name>
    <dbReference type="NCBI Taxonomy" id="1450529"/>
    <lineage>
        <taxon>Eukaryota</taxon>
        <taxon>Fungi</taxon>
        <taxon>Dikarya</taxon>
        <taxon>Ascomycota</taxon>
        <taxon>Pezizomycotina</taxon>
        <taxon>Sordariomycetes</taxon>
        <taxon>Sordariomycetidae</taxon>
        <taxon>Sordariales</taxon>
        <taxon>Chaetomiaceae</taxon>
        <taxon>Trichocladium</taxon>
    </lineage>
</organism>
<feature type="compositionally biased region" description="Low complexity" evidence="1">
    <location>
        <begin position="195"/>
        <end position="210"/>
    </location>
</feature>
<sequence>MCQPPPDQAIRDMLGAAIPPDAAIEKVHMVQSLRPQRIYEVVLSHGRTLHLVQPPPTMFRPMRSEQDMVASEAAAVRWIREAAATHEQAPCAPDPHHPHPPLQTLLPTLLHAGRDRTPFAASFAVYAPVPGVPLALLPHQPGPDSHDHDHIQAQLGSLARSLARLTSPTGRFGPVAAVVCPLDSLPTTPPPPPSLSSSPSATATATATATKPRHHHHHHHHHYHPGTRHGHSPGSGSAGLLARTRGADRWAVAFHSMLEGGDEGRGGRGGEVEEEEGGRGGVGDKKGDATDGNAVEEQDTPRLRVSGLRDWSSCVFGDPLLAAVFSDPLQQPPPAAFLAGFNGGTVERTRTRDHDLPLDTSIVDDADNAWIRLLLYQVYHAVAHIVSGFYRPRPDSSARELEARRRLNEVLARLADVPDEPKRRHPRPSGDMSPAKRLRGSSWAGNE</sequence>
<evidence type="ECO:0000313" key="3">
    <source>
        <dbReference type="Proteomes" id="UP001304895"/>
    </source>
</evidence>
<dbReference type="Proteomes" id="UP001304895">
    <property type="component" value="Unassembled WGS sequence"/>
</dbReference>
<evidence type="ECO:0000256" key="1">
    <source>
        <dbReference type="SAM" id="MobiDB-lite"/>
    </source>
</evidence>
<keyword evidence="3" id="KW-1185">Reference proteome</keyword>
<dbReference type="EMBL" id="MU853404">
    <property type="protein sequence ID" value="KAK4136213.1"/>
    <property type="molecule type" value="Genomic_DNA"/>
</dbReference>
<reference evidence="2" key="2">
    <citation type="submission" date="2023-05" db="EMBL/GenBank/DDBJ databases">
        <authorList>
            <consortium name="Lawrence Berkeley National Laboratory"/>
            <person name="Steindorff A."/>
            <person name="Hensen N."/>
            <person name="Bonometti L."/>
            <person name="Westerberg I."/>
            <person name="Brannstrom I.O."/>
            <person name="Guillou S."/>
            <person name="Cros-Aarteil S."/>
            <person name="Calhoun S."/>
            <person name="Haridas S."/>
            <person name="Kuo A."/>
            <person name="Mondo S."/>
            <person name="Pangilinan J."/>
            <person name="Riley R."/>
            <person name="Labutti K."/>
            <person name="Andreopoulos B."/>
            <person name="Lipzen A."/>
            <person name="Chen C."/>
            <person name="Yanf M."/>
            <person name="Daum C."/>
            <person name="Ng V."/>
            <person name="Clum A."/>
            <person name="Ohm R."/>
            <person name="Martin F."/>
            <person name="Silar P."/>
            <person name="Natvig D."/>
            <person name="Lalanne C."/>
            <person name="Gautier V."/>
            <person name="Ament-Velasquez S.L."/>
            <person name="Kruys A."/>
            <person name="Hutchinson M.I."/>
            <person name="Powell A.J."/>
            <person name="Barry K."/>
            <person name="Miller A.N."/>
            <person name="Grigoriev I.V."/>
            <person name="Debuchy R."/>
            <person name="Gladieux P."/>
            <person name="Thoren M.H."/>
            <person name="Johannesson H."/>
        </authorList>
    </citation>
    <scope>NUCLEOTIDE SEQUENCE</scope>
    <source>
        <strain evidence="2">CBS 123565</strain>
    </source>
</reference>